<evidence type="ECO:0000313" key="3">
    <source>
        <dbReference type="Proteomes" id="UP000230423"/>
    </source>
</evidence>
<feature type="region of interest" description="Disordered" evidence="1">
    <location>
        <begin position="18"/>
        <end position="44"/>
    </location>
</feature>
<name>A0A2G9V035_TELCI</name>
<keyword evidence="3" id="KW-1185">Reference proteome</keyword>
<evidence type="ECO:0000256" key="1">
    <source>
        <dbReference type="SAM" id="MobiDB-lite"/>
    </source>
</evidence>
<sequence>MAGHASTVDDPEKHFLGNLLDEDSCYSPPPLNQGSSSSPGAIPPVSVISGVGPISTNNLLRSYWPEPPPPYSPPIQVISQWYNNEYQPFPKSPPSDFFIQSGQPTFITQPQIHHHHHNLHHHTHTHNVVENHHHYPITTVRVPSNGCGVNVLTESTPNFNVFHGTENNLVSAESTGKVEIQKGCSNESFNSNSAASVNKPIPSYRDVAARIDQSSGGDSNLVAQGKKIQPQSDVENRSCSFKSRDLIGAENYKPNRTHRDRKSKSAQVVEFQKITRKKVPVKKEKVGF</sequence>
<feature type="region of interest" description="Disordered" evidence="1">
    <location>
        <begin position="249"/>
        <end position="269"/>
    </location>
</feature>
<feature type="compositionally biased region" description="Basic residues" evidence="1">
    <location>
        <begin position="255"/>
        <end position="264"/>
    </location>
</feature>
<gene>
    <name evidence="2" type="ORF">TELCIR_02635</name>
</gene>
<organism evidence="2 3">
    <name type="scientific">Teladorsagia circumcincta</name>
    <name type="common">Brown stomach worm</name>
    <name type="synonym">Ostertagia circumcincta</name>
    <dbReference type="NCBI Taxonomy" id="45464"/>
    <lineage>
        <taxon>Eukaryota</taxon>
        <taxon>Metazoa</taxon>
        <taxon>Ecdysozoa</taxon>
        <taxon>Nematoda</taxon>
        <taxon>Chromadorea</taxon>
        <taxon>Rhabditida</taxon>
        <taxon>Rhabditina</taxon>
        <taxon>Rhabditomorpha</taxon>
        <taxon>Strongyloidea</taxon>
        <taxon>Trichostrongylidae</taxon>
        <taxon>Teladorsagia</taxon>
    </lineage>
</organism>
<reference evidence="2 3" key="1">
    <citation type="submission" date="2015-09" db="EMBL/GenBank/DDBJ databases">
        <title>Draft genome of the parasitic nematode Teladorsagia circumcincta isolate WARC Sus (inbred).</title>
        <authorList>
            <person name="Mitreva M."/>
        </authorList>
    </citation>
    <scope>NUCLEOTIDE SEQUENCE [LARGE SCALE GENOMIC DNA]</scope>
    <source>
        <strain evidence="2 3">S</strain>
    </source>
</reference>
<dbReference type="EMBL" id="KZ345154">
    <property type="protein sequence ID" value="PIO75322.1"/>
    <property type="molecule type" value="Genomic_DNA"/>
</dbReference>
<dbReference type="Proteomes" id="UP000230423">
    <property type="component" value="Unassembled WGS sequence"/>
</dbReference>
<protein>
    <submittedName>
        <fullName evidence="2">Uncharacterized protein</fullName>
    </submittedName>
</protein>
<dbReference type="AlphaFoldDB" id="A0A2G9V035"/>
<accession>A0A2G9V035</accession>
<proteinExistence type="predicted"/>
<evidence type="ECO:0000313" key="2">
    <source>
        <dbReference type="EMBL" id="PIO75322.1"/>
    </source>
</evidence>
<feature type="region of interest" description="Disordered" evidence="1">
    <location>
        <begin position="215"/>
        <end position="235"/>
    </location>
</feature>